<feature type="repeat" description="TPR" evidence="3">
    <location>
        <begin position="692"/>
        <end position="725"/>
    </location>
</feature>
<dbReference type="PANTHER" id="PTHR44858">
    <property type="entry name" value="TETRATRICOPEPTIDE REPEAT PROTEIN 6"/>
    <property type="match status" value="1"/>
</dbReference>
<feature type="transmembrane region" description="Helical" evidence="4">
    <location>
        <begin position="20"/>
        <end position="39"/>
    </location>
</feature>
<dbReference type="SMART" id="SM00028">
    <property type="entry name" value="TPR"/>
    <property type="match status" value="4"/>
</dbReference>
<dbReference type="GO" id="GO:0046813">
    <property type="term" value="P:receptor-mediated virion attachment to host cell"/>
    <property type="evidence" value="ECO:0007669"/>
    <property type="project" value="TreeGrafter"/>
</dbReference>
<dbReference type="STRING" id="1798474.A2118_03120"/>
<dbReference type="EMBL" id="MFKN01000005">
    <property type="protein sequence ID" value="OGG41216.1"/>
    <property type="molecule type" value="Genomic_DNA"/>
</dbReference>
<dbReference type="PROSITE" id="PS50005">
    <property type="entry name" value="TPR"/>
    <property type="match status" value="2"/>
</dbReference>
<dbReference type="GO" id="GO:0009279">
    <property type="term" value="C:cell outer membrane"/>
    <property type="evidence" value="ECO:0007669"/>
    <property type="project" value="TreeGrafter"/>
</dbReference>
<feature type="transmembrane region" description="Helical" evidence="4">
    <location>
        <begin position="434"/>
        <end position="450"/>
    </location>
</feature>
<protein>
    <submittedName>
        <fullName evidence="5">Uncharacterized protein</fullName>
    </submittedName>
</protein>
<dbReference type="InterPro" id="IPR019734">
    <property type="entry name" value="TPR_rpt"/>
</dbReference>
<evidence type="ECO:0000313" key="6">
    <source>
        <dbReference type="Proteomes" id="UP000179014"/>
    </source>
</evidence>
<keyword evidence="4" id="KW-0472">Membrane</keyword>
<feature type="transmembrane region" description="Helical" evidence="4">
    <location>
        <begin position="325"/>
        <end position="344"/>
    </location>
</feature>
<reference evidence="5 6" key="1">
    <citation type="journal article" date="2016" name="Nat. Commun.">
        <title>Thousands of microbial genomes shed light on interconnected biogeochemical processes in an aquifer system.</title>
        <authorList>
            <person name="Anantharaman K."/>
            <person name="Brown C.T."/>
            <person name="Hug L.A."/>
            <person name="Sharon I."/>
            <person name="Castelle C.J."/>
            <person name="Probst A.J."/>
            <person name="Thomas B.C."/>
            <person name="Singh A."/>
            <person name="Wilkins M.J."/>
            <person name="Karaoz U."/>
            <person name="Brodie E.L."/>
            <person name="Williams K.H."/>
            <person name="Hubbard S.S."/>
            <person name="Banfield J.F."/>
        </authorList>
    </citation>
    <scope>NUCLEOTIDE SEQUENCE [LARGE SCALE GENOMIC DNA]</scope>
</reference>
<feature type="transmembrane region" description="Helical" evidence="4">
    <location>
        <begin position="45"/>
        <end position="64"/>
    </location>
</feature>
<dbReference type="Gene3D" id="1.25.40.10">
    <property type="entry name" value="Tetratricopeptide repeat domain"/>
    <property type="match status" value="1"/>
</dbReference>
<feature type="transmembrane region" description="Helical" evidence="4">
    <location>
        <begin position="143"/>
        <end position="162"/>
    </location>
</feature>
<feature type="transmembrane region" description="Helical" evidence="4">
    <location>
        <begin position="76"/>
        <end position="101"/>
    </location>
</feature>
<feature type="transmembrane region" description="Helical" evidence="4">
    <location>
        <begin position="277"/>
        <end position="304"/>
    </location>
</feature>
<comment type="caution">
    <text evidence="5">The sequence shown here is derived from an EMBL/GenBank/DDBJ whole genome shotgun (WGS) entry which is preliminary data.</text>
</comment>
<name>A0A1F6BW91_9BACT</name>
<feature type="transmembrane region" description="Helical" evidence="4">
    <location>
        <begin position="406"/>
        <end position="428"/>
    </location>
</feature>
<keyword evidence="1" id="KW-0677">Repeat</keyword>
<organism evidence="5 6">
    <name type="scientific">Candidatus Kaiserbacteria bacterium GWA2_50_9</name>
    <dbReference type="NCBI Taxonomy" id="1798474"/>
    <lineage>
        <taxon>Bacteria</taxon>
        <taxon>Candidatus Kaiseribacteriota</taxon>
    </lineage>
</organism>
<evidence type="ECO:0000256" key="2">
    <source>
        <dbReference type="ARBA" id="ARBA00022803"/>
    </source>
</evidence>
<feature type="transmembrane region" description="Helical" evidence="4">
    <location>
        <begin position="364"/>
        <end position="394"/>
    </location>
</feature>
<evidence type="ECO:0000256" key="3">
    <source>
        <dbReference type="PROSITE-ProRule" id="PRU00339"/>
    </source>
</evidence>
<evidence type="ECO:0000256" key="4">
    <source>
        <dbReference type="SAM" id="Phobius"/>
    </source>
</evidence>
<evidence type="ECO:0000313" key="5">
    <source>
        <dbReference type="EMBL" id="OGG41216.1"/>
    </source>
</evidence>
<feature type="transmembrane region" description="Helical" evidence="4">
    <location>
        <begin position="113"/>
        <end position="131"/>
    </location>
</feature>
<dbReference type="AlphaFoldDB" id="A0A1F6BW91"/>
<dbReference type="PANTHER" id="PTHR44858:SF1">
    <property type="entry name" value="UDP-N-ACETYLGLUCOSAMINE--PEPTIDE N-ACETYLGLUCOSAMINYLTRANSFERASE SPINDLY-RELATED"/>
    <property type="match status" value="1"/>
</dbReference>
<accession>A0A1F6BW91</accession>
<gene>
    <name evidence="5" type="ORF">A2118_03120</name>
</gene>
<dbReference type="InterPro" id="IPR011990">
    <property type="entry name" value="TPR-like_helical_dom_sf"/>
</dbReference>
<keyword evidence="4" id="KW-1133">Transmembrane helix</keyword>
<keyword evidence="2 3" id="KW-0802">TPR repeat</keyword>
<feature type="repeat" description="TPR" evidence="3">
    <location>
        <begin position="726"/>
        <end position="759"/>
    </location>
</feature>
<dbReference type="SUPFAM" id="SSF48452">
    <property type="entry name" value="TPR-like"/>
    <property type="match status" value="2"/>
</dbReference>
<keyword evidence="4" id="KW-0812">Transmembrane</keyword>
<evidence type="ECO:0000256" key="1">
    <source>
        <dbReference type="ARBA" id="ARBA00022737"/>
    </source>
</evidence>
<proteinExistence type="predicted"/>
<sequence length="787" mass="83308">MPPYQPAIAPSRHSLETVGVWALFVTLIAAVFIFVPNVTVSLATIKTFVLAVGALITLALYILVRLSRGNVIFPPLALVGALWLPVVAYALSAAFSGTVFSNALWGSALEVDTLGFMLVAAILGTLTALVLRRPEQYRTYLRAGALAFVVLVVLQLLVIIVGQFSPDTVSPAFSIVGSTNDLAFLLGLGVIGILFALRELELPQRAHRVLLGSGVGAVVLLAVYNTSLVWVLVALVSLGLFVESVMRRSSQVRDTDLDDVTVVDEEPSMAEEGRHSLVMPLALLALSLFFLIGGTLGGALASALHINVLDVRPSWQSTFDVAQKVYATTPVFGSGPGTFGAEWLKYRDASLNSTAFWNVDFTSGIGFIPTSLVTTGFVGVLAWVGLIALLIVLGSRMLISRAPRDVFVRYVSMFSFIASVYLFTVAVFDLPNTLTLILAFAFAGLFASTVRFSTDGNQSGVVFSRSPRLGFVIVFSLTILLLGSVVAAYSLVGHYIATYQLAVANTAYAAGNLDAADKAAQNSISFAPAAAAYKVQSSVATARLNQIAASTTMSPADAQKAFQTALSTGINAALTATKLGPSDYQNWIALGNLYAQAVPLQVAGAYDSAKTAYDKARTLNPTNPQIPYIIAQLDIAHRDNKAAQKNLMDAISLKQDFTAAIFLLSQLLVQDGNVKDALTASLAAAYFTPNNPNILFQIGVLYAAQNDLANAATALSSAVSANPQFANARYILAAVYAKQGDTRKALEQVQAIASISSDNANAVATQLTALEAGRNPFPANLLSTPVK</sequence>
<feature type="transmembrane region" description="Helical" evidence="4">
    <location>
        <begin position="182"/>
        <end position="197"/>
    </location>
</feature>
<dbReference type="InterPro" id="IPR050498">
    <property type="entry name" value="Ycf3"/>
</dbReference>
<feature type="transmembrane region" description="Helical" evidence="4">
    <location>
        <begin position="471"/>
        <end position="492"/>
    </location>
</feature>
<dbReference type="Proteomes" id="UP000179014">
    <property type="component" value="Unassembled WGS sequence"/>
</dbReference>
<feature type="transmembrane region" description="Helical" evidence="4">
    <location>
        <begin position="209"/>
        <end position="242"/>
    </location>
</feature>